<name>A0A941CS14_9CLOT</name>
<keyword evidence="1 4" id="KW-0479">Metal-binding</keyword>
<dbReference type="AlphaFoldDB" id="A0A941CS14"/>
<evidence type="ECO:0000256" key="4">
    <source>
        <dbReference type="PIRSR" id="PIRSR000915-3"/>
    </source>
</evidence>
<keyword evidence="1 4" id="KW-0460">Magnesium</keyword>
<evidence type="ECO:0000256" key="1">
    <source>
        <dbReference type="PIRNR" id="PIRNR000915"/>
    </source>
</evidence>
<dbReference type="PIRSF" id="PIRSF000915">
    <property type="entry name" value="PGP-type_phosphatase"/>
    <property type="match status" value="1"/>
</dbReference>
<dbReference type="InterPro" id="IPR006357">
    <property type="entry name" value="HAD-SF_hydro_IIA"/>
</dbReference>
<dbReference type="EC" id="3.1.3.-" evidence="1"/>
<comment type="similarity">
    <text evidence="1">Belongs to the HAD-like hydrolase superfamily. NagD family.</text>
</comment>
<evidence type="ECO:0000313" key="5">
    <source>
        <dbReference type="EMBL" id="MBR0576306.1"/>
    </source>
</evidence>
<evidence type="ECO:0000256" key="3">
    <source>
        <dbReference type="PIRSR" id="PIRSR000915-2"/>
    </source>
</evidence>
<dbReference type="RefSeq" id="WP_211801179.1">
    <property type="nucleotide sequence ID" value="NZ_JAGSCS010000009.1"/>
</dbReference>
<proteinExistence type="inferred from homology"/>
<dbReference type="Gene3D" id="3.40.50.1000">
    <property type="entry name" value="HAD superfamily/HAD-like"/>
    <property type="match status" value="2"/>
</dbReference>
<feature type="binding site" evidence="4">
    <location>
        <position position="14"/>
    </location>
    <ligand>
        <name>Mg(2+)</name>
        <dbReference type="ChEBI" id="CHEBI:18420"/>
    </ligand>
</feature>
<evidence type="ECO:0000313" key="6">
    <source>
        <dbReference type="Proteomes" id="UP000675379"/>
    </source>
</evidence>
<feature type="binding site" evidence="3">
    <location>
        <position position="188"/>
    </location>
    <ligand>
        <name>substrate</name>
    </ligand>
</feature>
<dbReference type="Pfam" id="PF13344">
    <property type="entry name" value="Hydrolase_6"/>
    <property type="match status" value="1"/>
</dbReference>
<dbReference type="Proteomes" id="UP000675379">
    <property type="component" value="Unassembled WGS sequence"/>
</dbReference>
<evidence type="ECO:0000256" key="2">
    <source>
        <dbReference type="PIRSR" id="PIRSR000915-1"/>
    </source>
</evidence>
<comment type="caution">
    <text evidence="5">The sequence shown here is derived from an EMBL/GenBank/DDBJ whole genome shotgun (WGS) entry which is preliminary data.</text>
</comment>
<keyword evidence="6" id="KW-1185">Reference proteome</keyword>
<feature type="active site" description="Proton donor" evidence="2">
    <location>
        <position position="14"/>
    </location>
</feature>
<gene>
    <name evidence="5" type="ORF">KCG48_08105</name>
</gene>
<dbReference type="SUPFAM" id="SSF56784">
    <property type="entry name" value="HAD-like"/>
    <property type="match status" value="1"/>
</dbReference>
<dbReference type="InterPro" id="IPR036412">
    <property type="entry name" value="HAD-like_sf"/>
</dbReference>
<keyword evidence="5" id="KW-0378">Hydrolase</keyword>
<dbReference type="GO" id="GO:0046872">
    <property type="term" value="F:metal ion binding"/>
    <property type="evidence" value="ECO:0007669"/>
    <property type="project" value="UniProtKB-KW"/>
</dbReference>
<dbReference type="GO" id="GO:0016791">
    <property type="term" value="F:phosphatase activity"/>
    <property type="evidence" value="ECO:0007669"/>
    <property type="project" value="TreeGrafter"/>
</dbReference>
<sequence length="268" mass="29331">MDLNAIDLFILDLDGTLTLSGKPLPGARDFLLTLVRLGKRFRYLTNNSSQSARQYEEKLRKLGFPVEEGQVMTSGKATVEYLRRRMPGARIFLLGTPDLEEEFLEAGFTLLHGEEERPDAVVFGFDKTLTYDKLRIACGFITEGVYYVATHPDLNCPVEGGKFIIDTGSFLKAVEASTGRLPEVILGKPSREIYALLAETTGVSGKAAAMVGDRLYTDLQGAADAGLSSILVLSGETSWESYVESGLQADLVVQGVAELQEALLQRLR</sequence>
<dbReference type="EMBL" id="JAGSCS010000009">
    <property type="protein sequence ID" value="MBR0576306.1"/>
    <property type="molecule type" value="Genomic_DNA"/>
</dbReference>
<feature type="binding site" evidence="4">
    <location>
        <position position="12"/>
    </location>
    <ligand>
        <name>Mg(2+)</name>
        <dbReference type="ChEBI" id="CHEBI:18420"/>
    </ligand>
</feature>
<dbReference type="GO" id="GO:0005737">
    <property type="term" value="C:cytoplasm"/>
    <property type="evidence" value="ECO:0007669"/>
    <property type="project" value="TreeGrafter"/>
</dbReference>
<dbReference type="InterPro" id="IPR023214">
    <property type="entry name" value="HAD_sf"/>
</dbReference>
<dbReference type="PANTHER" id="PTHR19288:SF46">
    <property type="entry name" value="HALOACID DEHALOGENASE-LIKE HYDROLASE DOMAIN-CONTAINING PROTEIN 2"/>
    <property type="match status" value="1"/>
</dbReference>
<dbReference type="NCBIfam" id="TIGR01460">
    <property type="entry name" value="HAD-SF-IIA"/>
    <property type="match status" value="1"/>
</dbReference>
<comment type="cofactor">
    <cofactor evidence="4">
        <name>Mg(2+)</name>
        <dbReference type="ChEBI" id="CHEBI:18420"/>
    </cofactor>
    <text evidence="4">Divalent metal ions. Mg(2+) is the most effective.</text>
</comment>
<reference evidence="5" key="1">
    <citation type="submission" date="2021-04" db="EMBL/GenBank/DDBJ databases">
        <title>Proteiniclasticum sedimins sp. nov., an obligate anaerobic bacterium isolated from anaerobic sludge.</title>
        <authorList>
            <person name="Liu J."/>
        </authorList>
    </citation>
    <scope>NUCLEOTIDE SEQUENCE</scope>
    <source>
        <strain evidence="5">BAD-10</strain>
    </source>
</reference>
<feature type="active site" description="Nucleophile" evidence="2">
    <location>
        <position position="12"/>
    </location>
</feature>
<feature type="binding site" evidence="4">
    <location>
        <position position="213"/>
    </location>
    <ligand>
        <name>Mg(2+)</name>
        <dbReference type="ChEBI" id="CHEBI:18420"/>
    </ligand>
</feature>
<dbReference type="Pfam" id="PF13242">
    <property type="entry name" value="Hydrolase_like"/>
    <property type="match status" value="1"/>
</dbReference>
<accession>A0A941CS14</accession>
<organism evidence="5 6">
    <name type="scientific">Proteiniclasticum sediminis</name>
    <dbReference type="NCBI Taxonomy" id="2804028"/>
    <lineage>
        <taxon>Bacteria</taxon>
        <taxon>Bacillati</taxon>
        <taxon>Bacillota</taxon>
        <taxon>Clostridia</taxon>
        <taxon>Eubacteriales</taxon>
        <taxon>Clostridiaceae</taxon>
        <taxon>Proteiniclasticum</taxon>
    </lineage>
</organism>
<comment type="function">
    <text evidence="1">Catalyzes the dephosphorylation of 2-6 carbon acid sugars in vitro.</text>
</comment>
<dbReference type="PANTHER" id="PTHR19288">
    <property type="entry name" value="4-NITROPHENYLPHOSPHATASE-RELATED"/>
    <property type="match status" value="1"/>
</dbReference>
<protein>
    <recommendedName>
        <fullName evidence="1">Acid sugar phosphatase</fullName>
        <ecNumber evidence="1">3.1.3.-</ecNumber>
    </recommendedName>
</protein>